<name>A0A7C3VEE4_9CYAN</name>
<reference evidence="1" key="1">
    <citation type="journal article" date="2020" name="mSystems">
        <title>Genome- and Community-Level Interaction Insights into Carbon Utilization and Element Cycling Functions of Hydrothermarchaeota in Hydrothermal Sediment.</title>
        <authorList>
            <person name="Zhou Z."/>
            <person name="Liu Y."/>
            <person name="Xu W."/>
            <person name="Pan J."/>
            <person name="Luo Z.H."/>
            <person name="Li M."/>
        </authorList>
    </citation>
    <scope>NUCLEOTIDE SEQUENCE [LARGE SCALE GENOMIC DNA]</scope>
    <source>
        <strain evidence="1">SpSt-374</strain>
    </source>
</reference>
<dbReference type="SUPFAM" id="SSF89260">
    <property type="entry name" value="Collagen-binding domain"/>
    <property type="match status" value="1"/>
</dbReference>
<dbReference type="PROSITE" id="PS00018">
    <property type="entry name" value="EF_HAND_1"/>
    <property type="match status" value="1"/>
</dbReference>
<sequence length="305" mass="32553">MAVDIFDANYYRSVNPDLAGMSDEEARQHLMTYGLDEGRDFSPYVDLDIYRESSADLAAAGLTTNRQLYEHLMNFGVEEGRRFSREFDASVYAANNPDLMAASMDNEQLFTHYRTYGAAEGRVAASVPSDVATSIMPPAFPPSGGDISPPLPVPVPPEEDAPPISFAAPATDTGDALNASIDVGVSSFNISLNNSVGSSDPNDYYRFVVGTPVNVSLSLSGSVGAEMYRDADGDNTIEPGEMVATVASGLSSSGIYYGGSNISISGGLTEGNYYVRVFSSEDSADYTLNLSANESYYYPPVPIAM</sequence>
<comment type="caution">
    <text evidence="1">The sequence shown here is derived from an EMBL/GenBank/DDBJ whole genome shotgun (WGS) entry which is preliminary data.</text>
</comment>
<dbReference type="AlphaFoldDB" id="A0A7C3VEE4"/>
<evidence type="ECO:0008006" key="2">
    <source>
        <dbReference type="Google" id="ProtNLM"/>
    </source>
</evidence>
<accession>A0A7C3VEE4</accession>
<dbReference type="Gene3D" id="2.60.120.380">
    <property type="match status" value="1"/>
</dbReference>
<protein>
    <recommendedName>
        <fullName evidence="2">Peptidase C-terminal archaeal/bacterial domain-containing protein</fullName>
    </recommendedName>
</protein>
<organism evidence="1">
    <name type="scientific">Planktothricoides sp. SpSt-374</name>
    <dbReference type="NCBI Taxonomy" id="2282167"/>
    <lineage>
        <taxon>Bacteria</taxon>
        <taxon>Bacillati</taxon>
        <taxon>Cyanobacteriota</taxon>
        <taxon>Cyanophyceae</taxon>
        <taxon>Oscillatoriophycideae</taxon>
        <taxon>Oscillatoriales</taxon>
        <taxon>Oscillatoriaceae</taxon>
        <taxon>Planktothricoides</taxon>
    </lineage>
</organism>
<evidence type="ECO:0000313" key="1">
    <source>
        <dbReference type="EMBL" id="HGF99311.1"/>
    </source>
</evidence>
<proteinExistence type="predicted"/>
<gene>
    <name evidence="1" type="ORF">ENR15_01190</name>
</gene>
<dbReference type="InterPro" id="IPR018247">
    <property type="entry name" value="EF_Hand_1_Ca_BS"/>
</dbReference>
<dbReference type="EMBL" id="DSPX01000010">
    <property type="protein sequence ID" value="HGF99311.1"/>
    <property type="molecule type" value="Genomic_DNA"/>
</dbReference>